<feature type="compositionally biased region" description="Low complexity" evidence="1">
    <location>
        <begin position="28"/>
        <end position="41"/>
    </location>
</feature>
<dbReference type="InterPro" id="IPR039424">
    <property type="entry name" value="SBP_5"/>
</dbReference>
<evidence type="ECO:0000259" key="2">
    <source>
        <dbReference type="Pfam" id="PF00496"/>
    </source>
</evidence>
<feature type="domain" description="Solute-binding protein family 5" evidence="2">
    <location>
        <begin position="103"/>
        <end position="420"/>
    </location>
</feature>
<dbReference type="Gene3D" id="3.10.105.10">
    <property type="entry name" value="Dipeptide-binding Protein, Domain 3"/>
    <property type="match status" value="1"/>
</dbReference>
<dbReference type="GO" id="GO:1904680">
    <property type="term" value="F:peptide transmembrane transporter activity"/>
    <property type="evidence" value="ECO:0007669"/>
    <property type="project" value="TreeGrafter"/>
</dbReference>
<comment type="caution">
    <text evidence="3">The sequence shown here is derived from an EMBL/GenBank/DDBJ whole genome shotgun (WGS) entry which is preliminary data.</text>
</comment>
<dbReference type="OrthoDB" id="9803988at2"/>
<dbReference type="Pfam" id="PF00496">
    <property type="entry name" value="SBP_bac_5"/>
    <property type="match status" value="1"/>
</dbReference>
<organism evidence="3 4">
    <name type="scientific">Corynebacterium alimapuense</name>
    <dbReference type="NCBI Taxonomy" id="1576874"/>
    <lineage>
        <taxon>Bacteria</taxon>
        <taxon>Bacillati</taxon>
        <taxon>Actinomycetota</taxon>
        <taxon>Actinomycetes</taxon>
        <taxon>Mycobacteriales</taxon>
        <taxon>Corynebacteriaceae</taxon>
        <taxon>Corynebacterium</taxon>
    </lineage>
</organism>
<proteinExistence type="predicted"/>
<evidence type="ECO:0000256" key="1">
    <source>
        <dbReference type="SAM" id="MobiDB-lite"/>
    </source>
</evidence>
<evidence type="ECO:0000313" key="3">
    <source>
        <dbReference type="EMBL" id="RNE48680.1"/>
    </source>
</evidence>
<gene>
    <name evidence="3" type="ORF">C5L39_08200</name>
</gene>
<keyword evidence="4" id="KW-1185">Reference proteome</keyword>
<dbReference type="EMBL" id="PTJO01000005">
    <property type="protein sequence ID" value="RNE48680.1"/>
    <property type="molecule type" value="Genomic_DNA"/>
</dbReference>
<dbReference type="InterPro" id="IPR000914">
    <property type="entry name" value="SBP_5_dom"/>
</dbReference>
<accession>A0A3M8K6D7</accession>
<dbReference type="PANTHER" id="PTHR30290">
    <property type="entry name" value="PERIPLASMIC BINDING COMPONENT OF ABC TRANSPORTER"/>
    <property type="match status" value="1"/>
</dbReference>
<dbReference type="PANTHER" id="PTHR30290:SF65">
    <property type="entry name" value="MONOACYL PHOSPHATIDYLINOSITOL TETRAMANNOSIDE-BINDING PROTEIN LPQW-RELATED"/>
    <property type="match status" value="1"/>
</dbReference>
<dbReference type="Gene3D" id="3.40.190.10">
    <property type="entry name" value="Periplasmic binding protein-like II"/>
    <property type="match status" value="1"/>
</dbReference>
<dbReference type="Proteomes" id="UP000266975">
    <property type="component" value="Unassembled WGS sequence"/>
</dbReference>
<name>A0A3M8K6D7_9CORY</name>
<dbReference type="AlphaFoldDB" id="A0A3M8K6D7"/>
<dbReference type="CDD" id="cd08501">
    <property type="entry name" value="PBP2_Lpqw"/>
    <property type="match status" value="1"/>
</dbReference>
<feature type="region of interest" description="Disordered" evidence="1">
    <location>
        <begin position="16"/>
        <end position="41"/>
    </location>
</feature>
<sequence length="527" mass="56507">MLAIVVAVTLTSCSANPGPAPVEDPVTEETNLSSTETSAEATSTPILSEEVISVGIGVQNEGLNPHLIADSSYFVNSLASLVLPSAFRDGVMDTDVLESASMIESEDSEVAQSLRYLISPSAQWSDGTPITGADFRYLWLGMSTTPGVIDPAGYRAISDIQVSADGRTVDVDFEQPVAEWRDMFDNLLPSHLLGSGATDFANAMSDSVPASAGRYKVSSIDHARGVIVINRNDRFWGEDPAQIDQVSFQEIRSETQGVQQLRTGQMSFLDIIPTETSVDAYSLMQGTQVRTVEDPRELQLTMSVNSPILMEQAAREQLHSLIDVPLVARLAAGRSSDLSIPEYAPARGLDDEPPELLIQATTDSPLTLGVDPGDDTAVAAARTIVDMLANYGVAAEMVSDDLDRITGQLLPDGEIDAVISWDESDEGSITLASDWLCPSQETSLRSGNLSGYCTPESDTLAAELLAGEVDQETAAEQFREINASEHLVVPLLGERRVMVLGEGIVGPDPDLENWTAGLSTVATWRMQ</sequence>
<evidence type="ECO:0000313" key="4">
    <source>
        <dbReference type="Proteomes" id="UP000266975"/>
    </source>
</evidence>
<reference evidence="3 4" key="1">
    <citation type="submission" date="2018-02" db="EMBL/GenBank/DDBJ databases">
        <title>Corynebacterium alimpuense sp. nov., a marine obligate actinomycete isolated from sediments of Valparaiso bay, Chile.</title>
        <authorList>
            <person name="Claverias F."/>
            <person name="Gonzales-Siles L."/>
            <person name="Salva-Serra F."/>
            <person name="Inganaes E."/>
            <person name="Molin K."/>
            <person name="Cumsille A."/>
            <person name="Undabarrena A."/>
            <person name="Couve E."/>
            <person name="Moore E.R.B."/>
            <person name="Gomila M."/>
            <person name="Camara B."/>
        </authorList>
    </citation>
    <scope>NUCLEOTIDE SEQUENCE [LARGE SCALE GENOMIC DNA]</scope>
    <source>
        <strain evidence="3 4">CCUG 69366</strain>
    </source>
</reference>
<dbReference type="SUPFAM" id="SSF53850">
    <property type="entry name" value="Periplasmic binding protein-like II"/>
    <property type="match status" value="1"/>
</dbReference>
<dbReference type="GO" id="GO:0015833">
    <property type="term" value="P:peptide transport"/>
    <property type="evidence" value="ECO:0007669"/>
    <property type="project" value="TreeGrafter"/>
</dbReference>
<protein>
    <submittedName>
        <fullName evidence="3">ABC transporter</fullName>
    </submittedName>
</protein>
<dbReference type="Gene3D" id="3.90.76.10">
    <property type="entry name" value="Dipeptide-binding Protein, Domain 1"/>
    <property type="match status" value="1"/>
</dbReference>